<keyword evidence="8" id="KW-1133">Transmembrane helix</keyword>
<dbReference type="InterPro" id="IPR019378">
    <property type="entry name" value="GDP-Fuc_O-FucTrfase"/>
</dbReference>
<dbReference type="RefSeq" id="XP_038979776.1">
    <property type="nucleotide sequence ID" value="XM_039123848.1"/>
</dbReference>
<evidence type="ECO:0000256" key="6">
    <source>
        <dbReference type="ARBA" id="ARBA00030350"/>
    </source>
</evidence>
<dbReference type="PANTHER" id="PTHR31818">
    <property type="entry name" value="O-FUCOSYLTRANSFERASE 16"/>
    <property type="match status" value="1"/>
</dbReference>
<dbReference type="PANTHER" id="PTHR31818:SF1">
    <property type="entry name" value="O-FUCOSYLTRANSFERASE 16"/>
    <property type="match status" value="1"/>
</dbReference>
<keyword evidence="2" id="KW-0328">Glycosyltransferase</keyword>
<dbReference type="GO" id="GO:0006004">
    <property type="term" value="P:fucose metabolic process"/>
    <property type="evidence" value="ECO:0007669"/>
    <property type="project" value="UniProtKB-KW"/>
</dbReference>
<dbReference type="GeneID" id="103708736"/>
<protein>
    <recommendedName>
        <fullName evidence="6">O-fucosyltransferase family protein</fullName>
    </recommendedName>
</protein>
<evidence type="ECO:0000313" key="10">
    <source>
        <dbReference type="RefSeq" id="XP_038979776.1"/>
    </source>
</evidence>
<dbReference type="AlphaFoldDB" id="A0A8B8ZZN3"/>
<dbReference type="KEGG" id="pda:103708736"/>
<keyword evidence="4" id="KW-0294">Fucose metabolism</keyword>
<dbReference type="GO" id="GO:0016757">
    <property type="term" value="F:glycosyltransferase activity"/>
    <property type="evidence" value="ECO:0007669"/>
    <property type="project" value="UniProtKB-KW"/>
</dbReference>
<feature type="region of interest" description="Disordered" evidence="7">
    <location>
        <begin position="544"/>
        <end position="593"/>
    </location>
</feature>
<keyword evidence="8" id="KW-0812">Transmembrane</keyword>
<evidence type="ECO:0000256" key="8">
    <source>
        <dbReference type="SAM" id="Phobius"/>
    </source>
</evidence>
<evidence type="ECO:0000256" key="5">
    <source>
        <dbReference type="ARBA" id="ARBA00023277"/>
    </source>
</evidence>
<proteinExistence type="inferred from homology"/>
<evidence type="ECO:0000313" key="9">
    <source>
        <dbReference type="Proteomes" id="UP000228380"/>
    </source>
</evidence>
<comment type="similarity">
    <text evidence="1">Belongs to the glycosyltransferase GT106 family.</text>
</comment>
<keyword evidence="9" id="KW-1185">Reference proteome</keyword>
<feature type="transmembrane region" description="Helical" evidence="8">
    <location>
        <begin position="21"/>
        <end position="41"/>
    </location>
</feature>
<evidence type="ECO:0000256" key="2">
    <source>
        <dbReference type="ARBA" id="ARBA00022676"/>
    </source>
</evidence>
<reference evidence="9" key="1">
    <citation type="journal article" date="2019" name="Nat. Commun.">
        <title>Genome-wide association mapping of date palm fruit traits.</title>
        <authorList>
            <person name="Hazzouri K.M."/>
            <person name="Gros-Balthazard M."/>
            <person name="Flowers J.M."/>
            <person name="Copetti D."/>
            <person name="Lemansour A."/>
            <person name="Lebrun M."/>
            <person name="Masmoudi K."/>
            <person name="Ferrand S."/>
            <person name="Dhar M.I."/>
            <person name="Fresquez Z.A."/>
            <person name="Rosas U."/>
            <person name="Zhang J."/>
            <person name="Talag J."/>
            <person name="Lee S."/>
            <person name="Kudrna D."/>
            <person name="Powell R.F."/>
            <person name="Leitch I.J."/>
            <person name="Krueger R.R."/>
            <person name="Wing R.A."/>
            <person name="Amiri K.M.A."/>
            <person name="Purugganan M.D."/>
        </authorList>
    </citation>
    <scope>NUCLEOTIDE SEQUENCE [LARGE SCALE GENOMIC DNA]</scope>
    <source>
        <strain evidence="9">cv. Khalas</strain>
    </source>
</reference>
<keyword evidence="3" id="KW-0808">Transferase</keyword>
<evidence type="ECO:0000256" key="7">
    <source>
        <dbReference type="SAM" id="MobiDB-lite"/>
    </source>
</evidence>
<evidence type="ECO:0000256" key="1">
    <source>
        <dbReference type="ARBA" id="ARBA00007737"/>
    </source>
</evidence>
<dbReference type="Pfam" id="PF10250">
    <property type="entry name" value="O-FucT"/>
    <property type="match status" value="1"/>
</dbReference>
<dbReference type="Proteomes" id="UP000228380">
    <property type="component" value="Chromosome 2"/>
</dbReference>
<dbReference type="OrthoDB" id="1882547at2759"/>
<dbReference type="CDD" id="cd11299">
    <property type="entry name" value="O-FucT_plant"/>
    <property type="match status" value="1"/>
</dbReference>
<evidence type="ECO:0000256" key="3">
    <source>
        <dbReference type="ARBA" id="ARBA00022679"/>
    </source>
</evidence>
<sequence length="613" mass="68912">MGLQRRRHPERWVIPAVPPTYVLSTAALLLLVVFAFLSLLAPPLPDHPSFPHPLFCHRCSHLPSLLVFSPSVLSLNLFSLFEFLIAIFGLLKNPVELQRNVVAADPFRVPSGGGSPVSDLWGSKQAKYFYGCSNASSEFAKEEAITQPNRYLMIATSGGLNQQRTGITDAVVAARILNATLVVPKLDQKSFWKDASDFAEIFDVDWFISSLSKDVKIIKQLPKKGGKVIGTPYTMRVPRKCAPTCYETRVLPVLLKKHIVQLTKFDYRLSNKLETNLQKLRCRVNYHALRFTDPIQEMGDRLIRRMKARSKHFIALHLRFEPDMLAFSGCYYGGGEKERTELGAIRKRWKTLHTSNSDKERRHGKCPLTPEEVGLLLRALGFGKDVHIYVASGEVYGGEETLAPLKAVFPNFHSKETLASKVELAPFAAFSSRMAALDFIVCDGSDVFVTNNNGNMARMLAGRRRYFGHRRTIRPNAKKLYSVFLNRTCMAWEAFASKVRTCQKGFMGEPNEVRPGRGEFHENPSTCICENSKKESATTYHIQSKIGIENGKSNSTRSIGEPTDNPSTDEESDWRDFDYGENTPLGGSLNGTDQEYNLFIRSEVPDLQEMLSD</sequence>
<keyword evidence="5" id="KW-0119">Carbohydrate metabolism</keyword>
<organism evidence="9 10">
    <name type="scientific">Phoenix dactylifera</name>
    <name type="common">Date palm</name>
    <dbReference type="NCBI Taxonomy" id="42345"/>
    <lineage>
        <taxon>Eukaryota</taxon>
        <taxon>Viridiplantae</taxon>
        <taxon>Streptophyta</taxon>
        <taxon>Embryophyta</taxon>
        <taxon>Tracheophyta</taxon>
        <taxon>Spermatophyta</taxon>
        <taxon>Magnoliopsida</taxon>
        <taxon>Liliopsida</taxon>
        <taxon>Arecaceae</taxon>
        <taxon>Coryphoideae</taxon>
        <taxon>Phoeniceae</taxon>
        <taxon>Phoenix</taxon>
    </lineage>
</organism>
<keyword evidence="8" id="KW-0472">Membrane</keyword>
<reference evidence="10" key="2">
    <citation type="submission" date="2025-08" db="UniProtKB">
        <authorList>
            <consortium name="RefSeq"/>
        </authorList>
    </citation>
    <scope>IDENTIFICATION</scope>
    <source>
        <tissue evidence="10">Young leaves</tissue>
    </source>
</reference>
<accession>A0A8B8ZZN3</accession>
<dbReference type="InterPro" id="IPR024709">
    <property type="entry name" value="FucosylTrfase_pln"/>
</dbReference>
<name>A0A8B8ZZN3_PHODC</name>
<evidence type="ECO:0000256" key="4">
    <source>
        <dbReference type="ARBA" id="ARBA00023253"/>
    </source>
</evidence>
<gene>
    <name evidence="10" type="primary">LOC103708736</name>
</gene>